<accession>A0A2G1VQ78</accession>
<dbReference type="GO" id="GO:0006006">
    <property type="term" value="P:glucose metabolic process"/>
    <property type="evidence" value="ECO:0007669"/>
    <property type="project" value="UniProtKB-KW"/>
</dbReference>
<evidence type="ECO:0000256" key="1">
    <source>
        <dbReference type="ARBA" id="ARBA00004937"/>
    </source>
</evidence>
<dbReference type="Pfam" id="PF02781">
    <property type="entry name" value="G6PD_C"/>
    <property type="match status" value="1"/>
</dbReference>
<dbReference type="InterPro" id="IPR001282">
    <property type="entry name" value="G6P_DH"/>
</dbReference>
<keyword evidence="6 7" id="KW-0119">Carbohydrate metabolism</keyword>
<protein>
    <recommendedName>
        <fullName evidence="7">Glucose-6-phosphate 1-dehydrogenase</fullName>
        <shortName evidence="7">G6PD</shortName>
        <ecNumber evidence="7">1.1.1.49</ecNumber>
    </recommendedName>
</protein>
<dbReference type="UniPathway" id="UPA00115">
    <property type="reaction ID" value="UER00408"/>
</dbReference>
<dbReference type="SUPFAM" id="SSF51735">
    <property type="entry name" value="NAD(P)-binding Rossmann-fold domains"/>
    <property type="match status" value="1"/>
</dbReference>
<reference evidence="10 11" key="1">
    <citation type="submission" date="2017-08" db="EMBL/GenBank/DDBJ databases">
        <title>The whole genome shortgun sequences of strain Leeuwenhoekiella nanhaiensis G18 from the South China Sea.</title>
        <authorList>
            <person name="Liu Q."/>
        </authorList>
    </citation>
    <scope>NUCLEOTIDE SEQUENCE [LARGE SCALE GENOMIC DNA]</scope>
    <source>
        <strain evidence="10 11">G18</strain>
    </source>
</reference>
<dbReference type="Proteomes" id="UP000229433">
    <property type="component" value="Unassembled WGS sequence"/>
</dbReference>
<feature type="domain" description="Glucose-6-phosphate dehydrogenase C-terminal" evidence="9">
    <location>
        <begin position="199"/>
        <end position="494"/>
    </location>
</feature>
<evidence type="ECO:0000256" key="6">
    <source>
        <dbReference type="ARBA" id="ARBA00023277"/>
    </source>
</evidence>
<feature type="binding site" evidence="7">
    <location>
        <position position="245"/>
    </location>
    <ligand>
        <name>substrate</name>
    </ligand>
</feature>
<dbReference type="EC" id="1.1.1.49" evidence="7"/>
<dbReference type="InterPro" id="IPR022675">
    <property type="entry name" value="G6P_DH_C"/>
</dbReference>
<feature type="active site" description="Proton acceptor" evidence="7">
    <location>
        <position position="250"/>
    </location>
</feature>
<organism evidence="10 11">
    <name type="scientific">Leeuwenhoekiella nanhaiensis</name>
    <dbReference type="NCBI Taxonomy" id="1655491"/>
    <lineage>
        <taxon>Bacteria</taxon>
        <taxon>Pseudomonadati</taxon>
        <taxon>Bacteroidota</taxon>
        <taxon>Flavobacteriia</taxon>
        <taxon>Flavobacteriales</taxon>
        <taxon>Flavobacteriaceae</taxon>
        <taxon>Leeuwenhoekiella</taxon>
    </lineage>
</organism>
<dbReference type="AlphaFoldDB" id="A0A2G1VQ78"/>
<dbReference type="Gene3D" id="3.30.360.10">
    <property type="entry name" value="Dihydrodipicolinate Reductase, domain 2"/>
    <property type="match status" value="1"/>
</dbReference>
<name>A0A2G1VQ78_9FLAO</name>
<comment type="caution">
    <text evidence="10">The sequence shown here is derived from an EMBL/GenBank/DDBJ whole genome shotgun (WGS) entry which is preliminary data.</text>
</comment>
<dbReference type="PANTHER" id="PTHR23429:SF0">
    <property type="entry name" value="GLUCOSE-6-PHOSPHATE 1-DEHYDROGENASE"/>
    <property type="match status" value="1"/>
</dbReference>
<proteinExistence type="inferred from homology"/>
<dbReference type="Pfam" id="PF00479">
    <property type="entry name" value="G6PD_N"/>
    <property type="match status" value="1"/>
</dbReference>
<evidence type="ECO:0000313" key="10">
    <source>
        <dbReference type="EMBL" id="PHQ28927.1"/>
    </source>
</evidence>
<dbReference type="GO" id="GO:0004345">
    <property type="term" value="F:glucose-6-phosphate dehydrogenase activity"/>
    <property type="evidence" value="ECO:0007669"/>
    <property type="project" value="UniProtKB-UniRule"/>
</dbReference>
<dbReference type="InterPro" id="IPR036291">
    <property type="entry name" value="NAD(P)-bd_dom_sf"/>
</dbReference>
<dbReference type="PIRSF" id="PIRSF000110">
    <property type="entry name" value="G6PD"/>
    <property type="match status" value="1"/>
</dbReference>
<dbReference type="NCBIfam" id="TIGR00871">
    <property type="entry name" value="zwf"/>
    <property type="match status" value="1"/>
</dbReference>
<dbReference type="GO" id="GO:0050661">
    <property type="term" value="F:NADP binding"/>
    <property type="evidence" value="ECO:0007669"/>
    <property type="project" value="UniProtKB-UniRule"/>
</dbReference>
<dbReference type="EMBL" id="NQXA01000010">
    <property type="protein sequence ID" value="PHQ28927.1"/>
    <property type="molecule type" value="Genomic_DNA"/>
</dbReference>
<keyword evidence="5 7" id="KW-0560">Oxidoreductase</keyword>
<dbReference type="SUPFAM" id="SSF55347">
    <property type="entry name" value="Glyceraldehyde-3-phosphate dehydrogenase-like, C-terminal domain"/>
    <property type="match status" value="1"/>
</dbReference>
<dbReference type="PANTHER" id="PTHR23429">
    <property type="entry name" value="GLUCOSE-6-PHOSPHATE 1-DEHYDROGENASE G6PD"/>
    <property type="match status" value="1"/>
</dbReference>
<evidence type="ECO:0000313" key="11">
    <source>
        <dbReference type="Proteomes" id="UP000229433"/>
    </source>
</evidence>
<feature type="domain" description="Glucose-6-phosphate dehydrogenase NAD-binding" evidence="8">
    <location>
        <begin position="10"/>
        <end position="197"/>
    </location>
</feature>
<dbReference type="OrthoDB" id="9802739at2"/>
<feature type="binding site" evidence="7">
    <location>
        <position position="188"/>
    </location>
    <ligand>
        <name>substrate</name>
    </ligand>
</feature>
<evidence type="ECO:0000256" key="5">
    <source>
        <dbReference type="ARBA" id="ARBA00023002"/>
    </source>
</evidence>
<feature type="binding site" evidence="7">
    <location>
        <position position="47"/>
    </location>
    <ligand>
        <name>NADP(+)</name>
        <dbReference type="ChEBI" id="CHEBI:58349"/>
    </ligand>
</feature>
<keyword evidence="3 7" id="KW-0313">Glucose metabolism</keyword>
<evidence type="ECO:0000259" key="8">
    <source>
        <dbReference type="Pfam" id="PF00479"/>
    </source>
</evidence>
<comment type="catalytic activity">
    <reaction evidence="7">
        <text>D-glucose 6-phosphate + NADP(+) = 6-phospho-D-glucono-1,5-lactone + NADPH + H(+)</text>
        <dbReference type="Rhea" id="RHEA:15841"/>
        <dbReference type="ChEBI" id="CHEBI:15378"/>
        <dbReference type="ChEBI" id="CHEBI:57783"/>
        <dbReference type="ChEBI" id="CHEBI:57955"/>
        <dbReference type="ChEBI" id="CHEBI:58349"/>
        <dbReference type="ChEBI" id="CHEBI:61548"/>
        <dbReference type="EC" id="1.1.1.49"/>
    </reaction>
</comment>
<dbReference type="InterPro" id="IPR019796">
    <property type="entry name" value="G6P_DH_AS"/>
</dbReference>
<comment type="pathway">
    <text evidence="1 7">Carbohydrate degradation; pentose phosphate pathway; D-ribulose 5-phosphate from D-glucose 6-phosphate (oxidative stage): step 1/3.</text>
</comment>
<dbReference type="PROSITE" id="PS00069">
    <property type="entry name" value="G6P_DEHYDROGENASE"/>
    <property type="match status" value="1"/>
</dbReference>
<feature type="binding site" evidence="7">
    <location>
        <position position="351"/>
    </location>
    <ligand>
        <name>substrate</name>
    </ligand>
</feature>
<feature type="binding site" evidence="7">
    <location>
        <position position="356"/>
    </location>
    <ligand>
        <name>substrate</name>
    </ligand>
</feature>
<gene>
    <name evidence="7 10" type="primary">zwf</name>
    <name evidence="10" type="ORF">CJ305_12085</name>
</gene>
<dbReference type="HAMAP" id="MF_00966">
    <property type="entry name" value="G6PD"/>
    <property type="match status" value="1"/>
</dbReference>
<evidence type="ECO:0000256" key="2">
    <source>
        <dbReference type="ARBA" id="ARBA00009975"/>
    </source>
</evidence>
<comment type="caution">
    <text evidence="7">Lacks conserved residue(s) required for the propagation of feature annotation.</text>
</comment>
<dbReference type="RefSeq" id="WP_099646542.1">
    <property type="nucleotide sequence ID" value="NZ_KZ319292.1"/>
</dbReference>
<sequence length="512" mass="58981">MNSTSNQLLVIFGASGDLTARKLIPALYNLYADGHFPENFVVLGASRSNLSDEDFRKRVVYESEFLKDEVKSRDKEFIKKFADMMFYTDLGDDYDSEYSGLAKRINELNSEHKTDDNFTFYLSTPPSLYEPIAKNLYDQGLTKGSGSDKGFRRIVVEKPFGYSLETAKELNAGLQKYFKERQIYRIDHYLGKETVQNLMVTRFSNSIFEPLWNRNYIHHVEITNAETVGVEKRGGYYDKSGALRDMFQSHLLQIVSLIVMEPPINASAEEIHNEKVKALKSLRIMRDEKELFDHTMKGQYIASSINGKRVKGYREEEGVDPESKTETYAAVKFFVDNWRWKDVPFYVRTAKRMPTKVTEVVIHFKTQHHQVFKNQDINNKDNKLIIRIQPDEGILIKFGVKVPGQGFKVERANLDFYYSSLSDNNIMDAYERLLLDAMQGDTTLYARADEVEAAWAFVDPILEYWAKDVNVNTYGYPAGTWGPKNSDDLIEDANGWRNPGELLTDETGYCII</sequence>
<keyword evidence="11" id="KW-1185">Reference proteome</keyword>
<dbReference type="GO" id="GO:0005829">
    <property type="term" value="C:cytosol"/>
    <property type="evidence" value="ECO:0007669"/>
    <property type="project" value="TreeGrafter"/>
</dbReference>
<feature type="binding site" evidence="7">
    <location>
        <position position="158"/>
    </location>
    <ligand>
        <name>NADP(+)</name>
        <dbReference type="ChEBI" id="CHEBI:58349"/>
    </ligand>
</feature>
<feature type="binding site" evidence="7">
    <location>
        <position position="192"/>
    </location>
    <ligand>
        <name>substrate</name>
    </ligand>
</feature>
<feature type="binding site" evidence="7">
    <location>
        <position position="226"/>
    </location>
    <ligand>
        <name>substrate</name>
    </ligand>
</feature>
<evidence type="ECO:0000259" key="9">
    <source>
        <dbReference type="Pfam" id="PF02781"/>
    </source>
</evidence>
<comment type="function">
    <text evidence="7">Catalyzes the oxidation of glucose 6-phosphate to 6-phosphogluconolactone.</text>
</comment>
<keyword evidence="4 7" id="KW-0521">NADP</keyword>
<dbReference type="Gene3D" id="3.40.50.720">
    <property type="entry name" value="NAD(P)-binding Rossmann-like Domain"/>
    <property type="match status" value="1"/>
</dbReference>
<evidence type="ECO:0000256" key="7">
    <source>
        <dbReference type="HAMAP-Rule" id="MF_00966"/>
    </source>
</evidence>
<dbReference type="GO" id="GO:0009051">
    <property type="term" value="P:pentose-phosphate shunt, oxidative branch"/>
    <property type="evidence" value="ECO:0007669"/>
    <property type="project" value="TreeGrafter"/>
</dbReference>
<evidence type="ECO:0000256" key="4">
    <source>
        <dbReference type="ARBA" id="ARBA00022857"/>
    </source>
</evidence>
<evidence type="ECO:0000256" key="3">
    <source>
        <dbReference type="ARBA" id="ARBA00022526"/>
    </source>
</evidence>
<dbReference type="PRINTS" id="PR00079">
    <property type="entry name" value="G6PDHDRGNASE"/>
</dbReference>
<comment type="similarity">
    <text evidence="2 7">Belongs to the glucose-6-phosphate dehydrogenase family.</text>
</comment>
<dbReference type="InterPro" id="IPR022674">
    <property type="entry name" value="G6P_DH_NAD-bd"/>
</dbReference>